<name>C3YZ56_BRAFL</name>
<sequence length="116" mass="13313">MCEPPHWCAVFKVHLVEDATARRLRNKQQLGFPRRESFKPGRLPCLLQNIDEPAWERQGWKARVYNGCKMVLKVIEACIETWSPCGRSCSGFGTSSCSGNGCSRYRRSRDFRSDVD</sequence>
<dbReference type="AlphaFoldDB" id="C3YZ56"/>
<proteinExistence type="predicted"/>
<dbReference type="EMBL" id="GG666565">
    <property type="protein sequence ID" value="EEN54564.1"/>
    <property type="molecule type" value="Genomic_DNA"/>
</dbReference>
<evidence type="ECO:0000313" key="1">
    <source>
        <dbReference type="EMBL" id="EEN54564.1"/>
    </source>
</evidence>
<dbReference type="InParanoid" id="C3YZ56"/>
<gene>
    <name evidence="1" type="ORF">BRAFLDRAFT_66943</name>
</gene>
<reference evidence="1" key="1">
    <citation type="journal article" date="2008" name="Nature">
        <title>The amphioxus genome and the evolution of the chordate karyotype.</title>
        <authorList>
            <consortium name="US DOE Joint Genome Institute (JGI-PGF)"/>
            <person name="Putnam N.H."/>
            <person name="Butts T."/>
            <person name="Ferrier D.E.K."/>
            <person name="Furlong R.F."/>
            <person name="Hellsten U."/>
            <person name="Kawashima T."/>
            <person name="Robinson-Rechavi M."/>
            <person name="Shoguchi E."/>
            <person name="Terry A."/>
            <person name="Yu J.-K."/>
            <person name="Benito-Gutierrez E.L."/>
            <person name="Dubchak I."/>
            <person name="Garcia-Fernandez J."/>
            <person name="Gibson-Brown J.J."/>
            <person name="Grigoriev I.V."/>
            <person name="Horton A.C."/>
            <person name="de Jong P.J."/>
            <person name="Jurka J."/>
            <person name="Kapitonov V.V."/>
            <person name="Kohara Y."/>
            <person name="Kuroki Y."/>
            <person name="Lindquist E."/>
            <person name="Lucas S."/>
            <person name="Osoegawa K."/>
            <person name="Pennacchio L.A."/>
            <person name="Salamov A.A."/>
            <person name="Satou Y."/>
            <person name="Sauka-Spengler T."/>
            <person name="Schmutz J."/>
            <person name="Shin-I T."/>
            <person name="Toyoda A."/>
            <person name="Bronner-Fraser M."/>
            <person name="Fujiyama A."/>
            <person name="Holland L.Z."/>
            <person name="Holland P.W.H."/>
            <person name="Satoh N."/>
            <person name="Rokhsar D.S."/>
        </authorList>
    </citation>
    <scope>NUCLEOTIDE SEQUENCE [LARGE SCALE GENOMIC DNA]</scope>
    <source>
        <strain evidence="1">S238N-H82</strain>
        <tissue evidence="1">Testes</tissue>
    </source>
</reference>
<accession>C3YZ56</accession>
<organism>
    <name type="scientific">Branchiostoma floridae</name>
    <name type="common">Florida lancelet</name>
    <name type="synonym">Amphioxus</name>
    <dbReference type="NCBI Taxonomy" id="7739"/>
    <lineage>
        <taxon>Eukaryota</taxon>
        <taxon>Metazoa</taxon>
        <taxon>Chordata</taxon>
        <taxon>Cephalochordata</taxon>
        <taxon>Leptocardii</taxon>
        <taxon>Amphioxiformes</taxon>
        <taxon>Branchiostomatidae</taxon>
        <taxon>Branchiostoma</taxon>
    </lineage>
</organism>
<protein>
    <submittedName>
        <fullName evidence="1">Uncharacterized protein</fullName>
    </submittedName>
</protein>